<reference evidence="3" key="1">
    <citation type="submission" date="2021-01" db="EMBL/GenBank/DDBJ databases">
        <authorList>
            <person name="Corre E."/>
            <person name="Pelletier E."/>
            <person name="Niang G."/>
            <person name="Scheremetjew M."/>
            <person name="Finn R."/>
            <person name="Kale V."/>
            <person name="Holt S."/>
            <person name="Cochrane G."/>
            <person name="Meng A."/>
            <person name="Brown T."/>
            <person name="Cohen L."/>
        </authorList>
    </citation>
    <scope>NUCLEOTIDE SEQUENCE</scope>
    <source>
        <strain evidence="3">RCC1871</strain>
    </source>
</reference>
<dbReference type="InterPro" id="IPR019269">
    <property type="entry name" value="BLOC1_su2"/>
</dbReference>
<dbReference type="EMBL" id="CP151516">
    <property type="protein sequence ID" value="WZN66699.1"/>
    <property type="molecule type" value="Genomic_DNA"/>
</dbReference>
<reference evidence="4 5" key="2">
    <citation type="submission" date="2024-03" db="EMBL/GenBank/DDBJ databases">
        <title>Complete genome sequence of the green alga Chloropicon roscoffensis RCC1871.</title>
        <authorList>
            <person name="Lemieux C."/>
            <person name="Pombert J.-F."/>
            <person name="Otis C."/>
            <person name="Turmel M."/>
        </authorList>
    </citation>
    <scope>NUCLEOTIDE SEQUENCE [LARGE SCALE GENOMIC DNA]</scope>
    <source>
        <strain evidence="4 5">RCC1871</strain>
    </source>
</reference>
<dbReference type="InterPro" id="IPR029062">
    <property type="entry name" value="Class_I_gatase-like"/>
</dbReference>
<feature type="region of interest" description="Disordered" evidence="2">
    <location>
        <begin position="285"/>
        <end position="305"/>
    </location>
</feature>
<evidence type="ECO:0000313" key="5">
    <source>
        <dbReference type="Proteomes" id="UP001472866"/>
    </source>
</evidence>
<dbReference type="Gene3D" id="3.40.50.880">
    <property type="match status" value="1"/>
</dbReference>
<dbReference type="GO" id="GO:0099078">
    <property type="term" value="C:BORC complex"/>
    <property type="evidence" value="ECO:0007669"/>
    <property type="project" value="TreeGrafter"/>
</dbReference>
<name>A0A7S3FQM0_9CHLO</name>
<evidence type="ECO:0000256" key="2">
    <source>
        <dbReference type="SAM" id="MobiDB-lite"/>
    </source>
</evidence>
<gene>
    <name evidence="3" type="ORF">CROS1456_LOCUS6731</name>
    <name evidence="4" type="ORF">HKI87_16g82690</name>
</gene>
<accession>A0A7S3FQM0</accession>
<dbReference type="EMBL" id="HBHZ01008733">
    <property type="protein sequence ID" value="CAE0193641.1"/>
    <property type="molecule type" value="Transcribed_RNA"/>
</dbReference>
<protein>
    <submittedName>
        <fullName evidence="4">Biogenesis of lysosome-related organelles complex-1 subunit 2</fullName>
    </submittedName>
</protein>
<proteinExistence type="inferred from homology"/>
<dbReference type="AlphaFoldDB" id="A0A7S3FQM0"/>
<dbReference type="GO" id="GO:0016197">
    <property type="term" value="P:endosomal transport"/>
    <property type="evidence" value="ECO:0007669"/>
    <property type="project" value="TreeGrafter"/>
</dbReference>
<evidence type="ECO:0000313" key="3">
    <source>
        <dbReference type="EMBL" id="CAE0193641.1"/>
    </source>
</evidence>
<organism evidence="3">
    <name type="scientific">Chloropicon roscoffensis</name>
    <dbReference type="NCBI Taxonomy" id="1461544"/>
    <lineage>
        <taxon>Eukaryota</taxon>
        <taxon>Viridiplantae</taxon>
        <taxon>Chlorophyta</taxon>
        <taxon>Chloropicophyceae</taxon>
        <taxon>Chloropicales</taxon>
        <taxon>Chloropicaceae</taxon>
        <taxon>Chloropicon</taxon>
    </lineage>
</organism>
<dbReference type="GO" id="GO:0031083">
    <property type="term" value="C:BLOC-1 complex"/>
    <property type="evidence" value="ECO:0007669"/>
    <property type="project" value="TreeGrafter"/>
</dbReference>
<evidence type="ECO:0000256" key="1">
    <source>
        <dbReference type="ARBA" id="ARBA00008468"/>
    </source>
</evidence>
<feature type="compositionally biased region" description="Low complexity" evidence="2">
    <location>
        <begin position="296"/>
        <end position="305"/>
    </location>
</feature>
<sequence length="433" mass="45756">MAPALALVTVSSPLGGSGESYHRLWLDLLHTAPKDALLFHAQNEGVPSCAELVDQGVKSLCVVGVDCGSGNWSSLRKEEWATRLVRLISDFIGLDAAHDGERRVLSSGLGSHAVAQAVGCEVSANPSSSDEGGAAATFIVEAAPVHASPALAGTIGNWLRETRADSLSPPPRVLASASGGAAEDLGSTLYLLESHGEQVTSLPLDCEILASSKKTQAEIWAWRENALAFQCHPELTPALFRGSVVPKVAEAIPGAEEGASSSLDEVALDSEVLAAMARHFLEGGSPLESQRDASKDPSLSPLSAASSGLAASSSAIPVPSSLDEAGGVLDTARRLFNSVSEAIRSEFRIPQMEYELLGKMNRLASEKYEHMADFTAGLAVFAESLREKEESLRPLAGQIGGLEQQLSELEALVVDLDEYSKRLENRVKKYVFS</sequence>
<dbReference type="SUPFAM" id="SSF52317">
    <property type="entry name" value="Class I glutamine amidotransferase-like"/>
    <property type="match status" value="1"/>
</dbReference>
<keyword evidence="5" id="KW-1185">Reference proteome</keyword>
<dbReference type="GO" id="GO:0032418">
    <property type="term" value="P:lysosome localization"/>
    <property type="evidence" value="ECO:0007669"/>
    <property type="project" value="TreeGrafter"/>
</dbReference>
<dbReference type="PANTHER" id="PTHR46479">
    <property type="entry name" value="BIOGENESIS OF LYSOSOME-RELATED ORGANELLES COMPLEX 1 SUBUNIT 2"/>
    <property type="match status" value="1"/>
</dbReference>
<dbReference type="Pfam" id="PF10046">
    <property type="entry name" value="BLOC1_2"/>
    <property type="match status" value="1"/>
</dbReference>
<dbReference type="GO" id="GO:0043015">
    <property type="term" value="F:gamma-tubulin binding"/>
    <property type="evidence" value="ECO:0007669"/>
    <property type="project" value="TreeGrafter"/>
</dbReference>
<evidence type="ECO:0000313" key="4">
    <source>
        <dbReference type="EMBL" id="WZN66699.1"/>
    </source>
</evidence>
<dbReference type="Proteomes" id="UP001472866">
    <property type="component" value="Chromosome 16"/>
</dbReference>
<dbReference type="GO" id="GO:0000930">
    <property type="term" value="C:gamma-tubulin complex"/>
    <property type="evidence" value="ECO:0007669"/>
    <property type="project" value="TreeGrafter"/>
</dbReference>
<comment type="similarity">
    <text evidence="1">Belongs to the BLOC1S2 family.</text>
</comment>
<dbReference type="PANTHER" id="PTHR46479:SF1">
    <property type="entry name" value="BIOGENESIS OF LYSOSOME-RELATED ORGANELLES COMPLEX 1 SUBUNIT 2"/>
    <property type="match status" value="1"/>
</dbReference>